<feature type="transmembrane region" description="Helical" evidence="5">
    <location>
        <begin position="193"/>
        <end position="217"/>
    </location>
</feature>
<dbReference type="Pfam" id="PF00001">
    <property type="entry name" value="7tm_1"/>
    <property type="match status" value="1"/>
</dbReference>
<evidence type="ECO:0000256" key="3">
    <source>
        <dbReference type="ARBA" id="ARBA00022989"/>
    </source>
</evidence>
<dbReference type="AlphaFoldDB" id="A0AAV2H1B0"/>
<evidence type="ECO:0000256" key="2">
    <source>
        <dbReference type="ARBA" id="ARBA00022692"/>
    </source>
</evidence>
<organism evidence="7 8">
    <name type="scientific">Lymnaea stagnalis</name>
    <name type="common">Great pond snail</name>
    <name type="synonym">Helix stagnalis</name>
    <dbReference type="NCBI Taxonomy" id="6523"/>
    <lineage>
        <taxon>Eukaryota</taxon>
        <taxon>Metazoa</taxon>
        <taxon>Spiralia</taxon>
        <taxon>Lophotrochozoa</taxon>
        <taxon>Mollusca</taxon>
        <taxon>Gastropoda</taxon>
        <taxon>Heterobranchia</taxon>
        <taxon>Euthyneura</taxon>
        <taxon>Panpulmonata</taxon>
        <taxon>Hygrophila</taxon>
        <taxon>Lymnaeoidea</taxon>
        <taxon>Lymnaeidae</taxon>
        <taxon>Lymnaea</taxon>
    </lineage>
</organism>
<dbReference type="SUPFAM" id="SSF81321">
    <property type="entry name" value="Family A G protein-coupled receptor-like"/>
    <property type="match status" value="1"/>
</dbReference>
<dbReference type="InterPro" id="IPR052954">
    <property type="entry name" value="GPCR-Ligand_Int"/>
</dbReference>
<evidence type="ECO:0000313" key="7">
    <source>
        <dbReference type="EMBL" id="CAL1526951.1"/>
    </source>
</evidence>
<accession>A0AAV2H1B0</accession>
<dbReference type="PROSITE" id="PS50262">
    <property type="entry name" value="G_PROTEIN_RECEP_F1_2"/>
    <property type="match status" value="1"/>
</dbReference>
<dbReference type="Proteomes" id="UP001497497">
    <property type="component" value="Unassembled WGS sequence"/>
</dbReference>
<feature type="transmembrane region" description="Helical" evidence="5">
    <location>
        <begin position="290"/>
        <end position="314"/>
    </location>
</feature>
<dbReference type="InterPro" id="IPR000276">
    <property type="entry name" value="GPCR_Rhodpsn"/>
</dbReference>
<dbReference type="PRINTS" id="PR00237">
    <property type="entry name" value="GPCRRHODOPSN"/>
</dbReference>
<proteinExistence type="predicted"/>
<evidence type="ECO:0000313" key="8">
    <source>
        <dbReference type="Proteomes" id="UP001497497"/>
    </source>
</evidence>
<name>A0AAV2H1B0_LYMST</name>
<comment type="subcellular location">
    <subcellularLocation>
        <location evidence="1">Membrane</location>
    </subcellularLocation>
</comment>
<keyword evidence="8" id="KW-1185">Reference proteome</keyword>
<keyword evidence="4 5" id="KW-0472">Membrane</keyword>
<protein>
    <recommendedName>
        <fullName evidence="6">G-protein coupled receptors family 1 profile domain-containing protein</fullName>
    </recommendedName>
</protein>
<dbReference type="SMART" id="SM01381">
    <property type="entry name" value="7TM_GPCR_Srsx"/>
    <property type="match status" value="1"/>
</dbReference>
<comment type="caution">
    <text evidence="7">The sequence shown here is derived from an EMBL/GenBank/DDBJ whole genome shotgun (WGS) entry which is preliminary data.</text>
</comment>
<evidence type="ECO:0000256" key="5">
    <source>
        <dbReference type="SAM" id="Phobius"/>
    </source>
</evidence>
<sequence length="337" mass="37264">MNHTVVQSGIASAAARDAYGVALSVASGIICSFGTVANVVNIIVFVRQGLTDTVTITLLALSFMDFGVTITMLGVGMCFSPLVINAGYPVNLSDLSYIIGWTHIAFSRVSSGMTAFVSFERCLCIAMPLKVRTIITNRRTCVVMVVITVIMTLSTAPVFYTSRMAWNRVPDSNRTILSMVFTDDRDLVDNISFGINTVFLIPVIFVATIIFTIILAINLNRKAKWRDSVTTGKNEEKTDKSTVSNKDRRAIKMVAIISVVYIFCYAPDIMTVFTAIIVSEFNFGRREENLLLITGTFTLLLQSVNSSVNIFIYLKMSSKFKRTFDAIFLSCLRLKST</sequence>
<evidence type="ECO:0000259" key="6">
    <source>
        <dbReference type="PROSITE" id="PS50262"/>
    </source>
</evidence>
<evidence type="ECO:0000256" key="4">
    <source>
        <dbReference type="ARBA" id="ARBA00023136"/>
    </source>
</evidence>
<dbReference type="EMBL" id="CAXITT010000010">
    <property type="protein sequence ID" value="CAL1526951.1"/>
    <property type="molecule type" value="Genomic_DNA"/>
</dbReference>
<feature type="transmembrane region" description="Helical" evidence="5">
    <location>
        <begin position="140"/>
        <end position="160"/>
    </location>
</feature>
<dbReference type="Gene3D" id="1.20.1070.10">
    <property type="entry name" value="Rhodopsin 7-helix transmembrane proteins"/>
    <property type="match status" value="1"/>
</dbReference>
<dbReference type="GO" id="GO:0004930">
    <property type="term" value="F:G protein-coupled receptor activity"/>
    <property type="evidence" value="ECO:0007669"/>
    <property type="project" value="InterPro"/>
</dbReference>
<reference evidence="7 8" key="1">
    <citation type="submission" date="2024-04" db="EMBL/GenBank/DDBJ databases">
        <authorList>
            <consortium name="Genoscope - CEA"/>
            <person name="William W."/>
        </authorList>
    </citation>
    <scope>NUCLEOTIDE SEQUENCE [LARGE SCALE GENOMIC DNA]</scope>
</reference>
<dbReference type="InterPro" id="IPR017452">
    <property type="entry name" value="GPCR_Rhodpsn_7TM"/>
</dbReference>
<feature type="transmembrane region" description="Helical" evidence="5">
    <location>
        <begin position="254"/>
        <end position="278"/>
    </location>
</feature>
<dbReference type="PANTHER" id="PTHR46641:SF2">
    <property type="entry name" value="FMRFAMIDE RECEPTOR"/>
    <property type="match status" value="1"/>
</dbReference>
<evidence type="ECO:0000256" key="1">
    <source>
        <dbReference type="ARBA" id="ARBA00004370"/>
    </source>
</evidence>
<keyword evidence="2 5" id="KW-0812">Transmembrane</keyword>
<dbReference type="PANTHER" id="PTHR46641">
    <property type="entry name" value="FMRFAMIDE RECEPTOR-RELATED"/>
    <property type="match status" value="1"/>
</dbReference>
<dbReference type="GO" id="GO:0016020">
    <property type="term" value="C:membrane"/>
    <property type="evidence" value="ECO:0007669"/>
    <property type="project" value="UniProtKB-SubCell"/>
</dbReference>
<feature type="transmembrane region" description="Helical" evidence="5">
    <location>
        <begin position="20"/>
        <end position="46"/>
    </location>
</feature>
<feature type="transmembrane region" description="Helical" evidence="5">
    <location>
        <begin position="96"/>
        <end position="119"/>
    </location>
</feature>
<feature type="transmembrane region" description="Helical" evidence="5">
    <location>
        <begin position="58"/>
        <end position="84"/>
    </location>
</feature>
<gene>
    <name evidence="7" type="ORF">GSLYS_00001128001</name>
</gene>
<keyword evidence="3 5" id="KW-1133">Transmembrane helix</keyword>
<feature type="domain" description="G-protein coupled receptors family 1 profile" evidence="6">
    <location>
        <begin position="37"/>
        <end position="313"/>
    </location>
</feature>